<keyword evidence="2" id="KW-1185">Reference proteome</keyword>
<accession>A0ABT9AHJ3</accession>
<dbReference type="Proteomes" id="UP001167796">
    <property type="component" value="Unassembled WGS sequence"/>
</dbReference>
<evidence type="ECO:0000313" key="1">
    <source>
        <dbReference type="EMBL" id="MDO7849033.1"/>
    </source>
</evidence>
<evidence type="ECO:0000313" key="2">
    <source>
        <dbReference type="Proteomes" id="UP001167796"/>
    </source>
</evidence>
<comment type="caution">
    <text evidence="1">The sequence shown here is derived from an EMBL/GenBank/DDBJ whole genome shotgun (WGS) entry which is preliminary data.</text>
</comment>
<dbReference type="EMBL" id="JAUQSX010000014">
    <property type="protein sequence ID" value="MDO7849033.1"/>
    <property type="molecule type" value="Genomic_DNA"/>
</dbReference>
<reference evidence="1" key="1">
    <citation type="submission" date="2023-07" db="EMBL/GenBank/DDBJ databases">
        <authorList>
            <person name="Kim M.K."/>
        </authorList>
    </citation>
    <scope>NUCLEOTIDE SEQUENCE</scope>
    <source>
        <strain evidence="1">M29</strain>
    </source>
</reference>
<sequence length="188" mass="20151">MKHLITPADITAQTVISITAEAHKLALAIPIAQGRHLRPLLGLQLFDELLSFAESAPELPAARDAASMTAYEAARQAWRSAAATDPLLTLLDEVTPMLCAWALIEAWPSLIGHITPAGIVLKTGKSEGTTSADAGLMREMFAGLRELAVFRGEELDAWLRRNRQLYSRFLPSTPAATGAGLIGGCFFG</sequence>
<dbReference type="InterPro" id="IPR046558">
    <property type="entry name" value="DUF6712"/>
</dbReference>
<protein>
    <submittedName>
        <fullName evidence="1">Uncharacterized protein</fullName>
    </submittedName>
</protein>
<organism evidence="1 2">
    <name type="scientific">Hymenobacter mellowenesis</name>
    <dbReference type="NCBI Taxonomy" id="3063995"/>
    <lineage>
        <taxon>Bacteria</taxon>
        <taxon>Pseudomonadati</taxon>
        <taxon>Bacteroidota</taxon>
        <taxon>Cytophagia</taxon>
        <taxon>Cytophagales</taxon>
        <taxon>Hymenobacteraceae</taxon>
        <taxon>Hymenobacter</taxon>
    </lineage>
</organism>
<proteinExistence type="predicted"/>
<dbReference type="RefSeq" id="WP_305013703.1">
    <property type="nucleotide sequence ID" value="NZ_JAUQSX010000014.1"/>
</dbReference>
<name>A0ABT9AHJ3_9BACT</name>
<dbReference type="Pfam" id="PF20459">
    <property type="entry name" value="DUF6712"/>
    <property type="match status" value="1"/>
</dbReference>
<gene>
    <name evidence="1" type="ORF">Q5H92_21895</name>
</gene>